<accession>A0A834ZWL1</accession>
<organism evidence="2 3">
    <name type="scientific">Tetracentron sinense</name>
    <name type="common">Spur-leaf</name>
    <dbReference type="NCBI Taxonomy" id="13715"/>
    <lineage>
        <taxon>Eukaryota</taxon>
        <taxon>Viridiplantae</taxon>
        <taxon>Streptophyta</taxon>
        <taxon>Embryophyta</taxon>
        <taxon>Tracheophyta</taxon>
        <taxon>Spermatophyta</taxon>
        <taxon>Magnoliopsida</taxon>
        <taxon>Trochodendrales</taxon>
        <taxon>Trochodendraceae</taxon>
        <taxon>Tetracentron</taxon>
    </lineage>
</organism>
<dbReference type="EMBL" id="JABCRI010000002">
    <property type="protein sequence ID" value="KAF8410002.1"/>
    <property type="molecule type" value="Genomic_DNA"/>
</dbReference>
<proteinExistence type="predicted"/>
<evidence type="ECO:0000313" key="2">
    <source>
        <dbReference type="EMBL" id="KAF8410002.1"/>
    </source>
</evidence>
<name>A0A834ZWL1_TETSI</name>
<dbReference type="AlphaFoldDB" id="A0A834ZWL1"/>
<reference evidence="2 3" key="1">
    <citation type="submission" date="2020-04" db="EMBL/GenBank/DDBJ databases">
        <title>Plant Genome Project.</title>
        <authorList>
            <person name="Zhang R.-G."/>
        </authorList>
    </citation>
    <scope>NUCLEOTIDE SEQUENCE [LARGE SCALE GENOMIC DNA]</scope>
    <source>
        <strain evidence="2">YNK0</strain>
        <tissue evidence="2">Leaf</tissue>
    </source>
</reference>
<dbReference type="Proteomes" id="UP000655225">
    <property type="component" value="Unassembled WGS sequence"/>
</dbReference>
<gene>
    <name evidence="2" type="ORF">HHK36_002522</name>
</gene>
<comment type="caution">
    <text evidence="2">The sequence shown here is derived from an EMBL/GenBank/DDBJ whole genome shotgun (WGS) entry which is preliminary data.</text>
</comment>
<sequence>MLQQKLKQVQSDLHLAKKELISTYLAHQQHPHLLMMHQQSSMASVMGMAPGPSRQTHELVSREPQQQPMFDPQQIAAFVIAAREHDQEIMRNYEQHQQELNFEIQQWL</sequence>
<evidence type="ECO:0000313" key="3">
    <source>
        <dbReference type="Proteomes" id="UP000655225"/>
    </source>
</evidence>
<keyword evidence="3" id="KW-1185">Reference proteome</keyword>
<protein>
    <submittedName>
        <fullName evidence="2">Uncharacterized protein</fullName>
    </submittedName>
</protein>
<feature type="region of interest" description="Disordered" evidence="1">
    <location>
        <begin position="43"/>
        <end position="65"/>
    </location>
</feature>
<evidence type="ECO:0000256" key="1">
    <source>
        <dbReference type="SAM" id="MobiDB-lite"/>
    </source>
</evidence>